<keyword evidence="3" id="KW-1185">Reference proteome</keyword>
<feature type="region of interest" description="Disordered" evidence="1">
    <location>
        <begin position="98"/>
        <end position="209"/>
    </location>
</feature>
<dbReference type="EnsemblProtists" id="EOD20300">
    <property type="protein sequence ID" value="EOD20300"/>
    <property type="gene ID" value="EMIHUDRAFT_444704"/>
</dbReference>
<proteinExistence type="predicted"/>
<feature type="compositionally biased region" description="Pro residues" evidence="1">
    <location>
        <begin position="108"/>
        <end position="128"/>
    </location>
</feature>
<sequence>MLLRQPVSLAPCSGHGSCVMRPTHRPASRGITAEPEQPSPRLVVSLDQEPGALPVWQGRRRFLTSIVWIETTPNHSSPRASTFLGSSWICSSPWPSCPSSPSPQLQTSPPPPSSSPSPPLPSLSPSLPPSSASPSPPPSSASPSPPPPSASPSPPPPSASPPAASSPSMSPSPPPQTLASTARAPTSSSAASAASEPSTTASVHTQASA</sequence>
<evidence type="ECO:0000256" key="1">
    <source>
        <dbReference type="SAM" id="MobiDB-lite"/>
    </source>
</evidence>
<dbReference type="HOGENOM" id="CLU_1317557_0_0_1"/>
<dbReference type="AlphaFoldDB" id="A0A0D3J9W5"/>
<evidence type="ECO:0000313" key="2">
    <source>
        <dbReference type="EnsemblProtists" id="EOD20300"/>
    </source>
</evidence>
<reference evidence="2" key="2">
    <citation type="submission" date="2024-10" db="UniProtKB">
        <authorList>
            <consortium name="EnsemblProtists"/>
        </authorList>
    </citation>
    <scope>IDENTIFICATION</scope>
</reference>
<reference evidence="3" key="1">
    <citation type="journal article" date="2013" name="Nature">
        <title>Pan genome of the phytoplankton Emiliania underpins its global distribution.</title>
        <authorList>
            <person name="Read B.A."/>
            <person name="Kegel J."/>
            <person name="Klute M.J."/>
            <person name="Kuo A."/>
            <person name="Lefebvre S.C."/>
            <person name="Maumus F."/>
            <person name="Mayer C."/>
            <person name="Miller J."/>
            <person name="Monier A."/>
            <person name="Salamov A."/>
            <person name="Young J."/>
            <person name="Aguilar M."/>
            <person name="Claverie J.M."/>
            <person name="Frickenhaus S."/>
            <person name="Gonzalez K."/>
            <person name="Herman E.K."/>
            <person name="Lin Y.C."/>
            <person name="Napier J."/>
            <person name="Ogata H."/>
            <person name="Sarno A.F."/>
            <person name="Shmutz J."/>
            <person name="Schroeder D."/>
            <person name="de Vargas C."/>
            <person name="Verret F."/>
            <person name="von Dassow P."/>
            <person name="Valentin K."/>
            <person name="Van de Peer Y."/>
            <person name="Wheeler G."/>
            <person name="Dacks J.B."/>
            <person name="Delwiche C.F."/>
            <person name="Dyhrman S.T."/>
            <person name="Glockner G."/>
            <person name="John U."/>
            <person name="Richards T."/>
            <person name="Worden A.Z."/>
            <person name="Zhang X."/>
            <person name="Grigoriev I.V."/>
            <person name="Allen A.E."/>
            <person name="Bidle K."/>
            <person name="Borodovsky M."/>
            <person name="Bowler C."/>
            <person name="Brownlee C."/>
            <person name="Cock J.M."/>
            <person name="Elias M."/>
            <person name="Gladyshev V.N."/>
            <person name="Groth M."/>
            <person name="Guda C."/>
            <person name="Hadaegh A."/>
            <person name="Iglesias-Rodriguez M.D."/>
            <person name="Jenkins J."/>
            <person name="Jones B.M."/>
            <person name="Lawson T."/>
            <person name="Leese F."/>
            <person name="Lindquist E."/>
            <person name="Lobanov A."/>
            <person name="Lomsadze A."/>
            <person name="Malik S.B."/>
            <person name="Marsh M.E."/>
            <person name="Mackinder L."/>
            <person name="Mock T."/>
            <person name="Mueller-Roeber B."/>
            <person name="Pagarete A."/>
            <person name="Parker M."/>
            <person name="Probert I."/>
            <person name="Quesneville H."/>
            <person name="Raines C."/>
            <person name="Rensing S.A."/>
            <person name="Riano-Pachon D.M."/>
            <person name="Richier S."/>
            <person name="Rokitta S."/>
            <person name="Shiraiwa Y."/>
            <person name="Soanes D.M."/>
            <person name="van der Giezen M."/>
            <person name="Wahlund T.M."/>
            <person name="Williams B."/>
            <person name="Wilson W."/>
            <person name="Wolfe G."/>
            <person name="Wurch L.L."/>
        </authorList>
    </citation>
    <scope>NUCLEOTIDE SEQUENCE</scope>
</reference>
<dbReference type="OMA" id="QNTTHIH"/>
<dbReference type="Proteomes" id="UP000013827">
    <property type="component" value="Unassembled WGS sequence"/>
</dbReference>
<feature type="compositionally biased region" description="Low complexity" evidence="1">
    <location>
        <begin position="179"/>
        <end position="202"/>
    </location>
</feature>
<dbReference type="GeneID" id="17265846"/>
<feature type="compositionally biased region" description="Pro residues" evidence="1">
    <location>
        <begin position="134"/>
        <end position="160"/>
    </location>
</feature>
<dbReference type="KEGG" id="ehx:EMIHUDRAFT_444704"/>
<accession>A0A0D3J9W5</accession>
<evidence type="ECO:0000313" key="3">
    <source>
        <dbReference type="Proteomes" id="UP000013827"/>
    </source>
</evidence>
<dbReference type="PRINTS" id="PR01217">
    <property type="entry name" value="PRICHEXTENSN"/>
</dbReference>
<dbReference type="PaxDb" id="2903-EOD20300"/>
<name>A0A0D3J9W5_EMIH1</name>
<organism evidence="2 3">
    <name type="scientific">Emiliania huxleyi (strain CCMP1516)</name>
    <dbReference type="NCBI Taxonomy" id="280463"/>
    <lineage>
        <taxon>Eukaryota</taxon>
        <taxon>Haptista</taxon>
        <taxon>Haptophyta</taxon>
        <taxon>Prymnesiophyceae</taxon>
        <taxon>Isochrysidales</taxon>
        <taxon>Noelaerhabdaceae</taxon>
        <taxon>Emiliania</taxon>
    </lineage>
</organism>
<protein>
    <submittedName>
        <fullName evidence="2">Uncharacterized protein</fullName>
    </submittedName>
</protein>
<dbReference type="RefSeq" id="XP_005772729.1">
    <property type="nucleotide sequence ID" value="XM_005772672.1"/>
</dbReference>